<dbReference type="STRING" id="990268.JCM19235_5240"/>
<dbReference type="EC" id="2.7.1.92" evidence="4"/>
<proteinExistence type="predicted"/>
<dbReference type="GO" id="GO:0047590">
    <property type="term" value="F:5-dehydro-2-deoxygluconokinase activity"/>
    <property type="evidence" value="ECO:0007669"/>
    <property type="project" value="UniProtKB-EC"/>
</dbReference>
<gene>
    <name evidence="4" type="ORF">JCM19235_5240</name>
</gene>
<dbReference type="Gene3D" id="3.40.1190.20">
    <property type="match status" value="1"/>
</dbReference>
<evidence type="ECO:0000313" key="5">
    <source>
        <dbReference type="Proteomes" id="UP000029228"/>
    </source>
</evidence>
<evidence type="ECO:0000256" key="1">
    <source>
        <dbReference type="ARBA" id="ARBA00022679"/>
    </source>
</evidence>
<feature type="domain" description="Carbohydrate kinase PfkB" evidence="3">
    <location>
        <begin position="3"/>
        <end position="53"/>
    </location>
</feature>
<name>A0A090RN58_9VIBR</name>
<dbReference type="InterPro" id="IPR011611">
    <property type="entry name" value="PfkB_dom"/>
</dbReference>
<evidence type="ECO:0000313" key="4">
    <source>
        <dbReference type="EMBL" id="GAL16691.1"/>
    </source>
</evidence>
<dbReference type="InterPro" id="IPR029056">
    <property type="entry name" value="Ribokinase-like"/>
</dbReference>
<keyword evidence="5" id="KW-1185">Reference proteome</keyword>
<dbReference type="SUPFAM" id="SSF53613">
    <property type="entry name" value="Ribokinase-like"/>
    <property type="match status" value="1"/>
</dbReference>
<organism evidence="4 5">
    <name type="scientific">Vibrio maritimus</name>
    <dbReference type="NCBI Taxonomy" id="990268"/>
    <lineage>
        <taxon>Bacteria</taxon>
        <taxon>Pseudomonadati</taxon>
        <taxon>Pseudomonadota</taxon>
        <taxon>Gammaproteobacteria</taxon>
        <taxon>Vibrionales</taxon>
        <taxon>Vibrionaceae</taxon>
        <taxon>Vibrio</taxon>
    </lineage>
</organism>
<dbReference type="InterPro" id="IPR002173">
    <property type="entry name" value="Carboh/pur_kinase_PfkB_CS"/>
</dbReference>
<accession>A0A090RN58</accession>
<dbReference type="Pfam" id="PF00294">
    <property type="entry name" value="PfkB"/>
    <property type="match status" value="1"/>
</dbReference>
<sequence>MEVNKPFGSGDSFAGGLIWTLVNGGTLQEGVRNGSAAAAINVSGDSCTEAMPTKEQLFDFIETRNQGV</sequence>
<keyword evidence="2 4" id="KW-0418">Kinase</keyword>
<protein>
    <submittedName>
        <fullName evidence="4">5-keto-2-deoxygluconokinase</fullName>
        <ecNumber evidence="4">2.7.1.92</ecNumber>
    </submittedName>
</protein>
<evidence type="ECO:0000256" key="2">
    <source>
        <dbReference type="ARBA" id="ARBA00022777"/>
    </source>
</evidence>
<evidence type="ECO:0000259" key="3">
    <source>
        <dbReference type="Pfam" id="PF00294"/>
    </source>
</evidence>
<comment type="caution">
    <text evidence="4">The sequence shown here is derived from an EMBL/GenBank/DDBJ whole genome shotgun (WGS) entry which is preliminary data.</text>
</comment>
<keyword evidence="1 4" id="KW-0808">Transferase</keyword>
<dbReference type="EMBL" id="BBMR01000001">
    <property type="protein sequence ID" value="GAL16691.1"/>
    <property type="molecule type" value="Genomic_DNA"/>
</dbReference>
<dbReference type="PROSITE" id="PS00584">
    <property type="entry name" value="PFKB_KINASES_2"/>
    <property type="match status" value="1"/>
</dbReference>
<reference evidence="4 5" key="1">
    <citation type="submission" date="2014-09" db="EMBL/GenBank/DDBJ databases">
        <title>Vibrio maritimus JCM 19235. (C45) whole genome shotgun sequence.</title>
        <authorList>
            <person name="Sawabe T."/>
            <person name="Meirelles P."/>
            <person name="Nakanishi M."/>
            <person name="Sayaka M."/>
            <person name="Hattori M."/>
            <person name="Ohkuma M."/>
        </authorList>
    </citation>
    <scope>NUCLEOTIDE SEQUENCE [LARGE SCALE GENOMIC DNA]</scope>
    <source>
        <strain evidence="5">JCM19235</strain>
    </source>
</reference>
<dbReference type="AlphaFoldDB" id="A0A090RN58"/>
<dbReference type="Proteomes" id="UP000029228">
    <property type="component" value="Unassembled WGS sequence"/>
</dbReference>